<dbReference type="PANTHER" id="PTHR48051">
    <property type="match status" value="1"/>
</dbReference>
<dbReference type="Pfam" id="PF13855">
    <property type="entry name" value="LRR_8"/>
    <property type="match status" value="1"/>
</dbReference>
<dbReference type="InterPro" id="IPR032675">
    <property type="entry name" value="LRR_dom_sf"/>
</dbReference>
<organism evidence="3">
    <name type="scientific">marine metagenome</name>
    <dbReference type="NCBI Taxonomy" id="408172"/>
    <lineage>
        <taxon>unclassified sequences</taxon>
        <taxon>metagenomes</taxon>
        <taxon>ecological metagenomes</taxon>
    </lineage>
</organism>
<evidence type="ECO:0000256" key="1">
    <source>
        <dbReference type="ARBA" id="ARBA00022614"/>
    </source>
</evidence>
<dbReference type="SUPFAM" id="SSF52047">
    <property type="entry name" value="RNI-like"/>
    <property type="match status" value="1"/>
</dbReference>
<dbReference type="InterPro" id="IPR003591">
    <property type="entry name" value="Leu-rich_rpt_typical-subtyp"/>
</dbReference>
<reference evidence="3" key="1">
    <citation type="submission" date="2018-05" db="EMBL/GenBank/DDBJ databases">
        <authorList>
            <person name="Lanie J.A."/>
            <person name="Ng W.-L."/>
            <person name="Kazmierczak K.M."/>
            <person name="Andrzejewski T.M."/>
            <person name="Davidsen T.M."/>
            <person name="Wayne K.J."/>
            <person name="Tettelin H."/>
            <person name="Glass J.I."/>
            <person name="Rusch D."/>
            <person name="Podicherti R."/>
            <person name="Tsui H.-C.T."/>
            <person name="Winkler M.E."/>
        </authorList>
    </citation>
    <scope>NUCLEOTIDE SEQUENCE</scope>
</reference>
<sequence length="591" mass="66529">YISDQNTKACADFKCPEKYIEIEGECYNETHISILQDIIDNNSVYINLMPLELGTDIGYQKWKNGKLTILNLINNQITNLPESICKIYSEIKSFDISNNYICPPYPECFDYMGYQDTQNCDIAGTVDSVLILDNVIDNRSFYLSEGNILDINSEYFQNDLEILQSFIDNNKSLEGKEPLEIGVQKWINMRLVSLDLSSAGLTYIPAGLCNIYSDLSHFDISGNAVCPPYPACIDHLADQEITSCISYSCPDTYDDINGTCYSQHDLSILEELIANNTSLSDKSSLDIGVQTWENGKLDQLILSGNQLTHIPESICSIYSDLSDFDISNNLLCPPYPGCITNAGYQDTAGCDQLTCPEGYVAFDGQCYFYEDLRVLIDFTTANAVIEYHHPLLLGYQVWKDSHLQLLHLDGMGITSVPESIQTLDHLRYLNLNNNKLSVLPEGMCTIYPDLKGIDLTNNLLCPPYPECFDYMGYQDTGNCIHDYCPYGYREIDETCYYEKDIVVLENFIASNASLFGRKPLEIGVQNWENMRLSVLYLGVNQLTTVPESICEISSNLKTLNISDNSICPPFPMCIEKYIGNQDNSNCSKVSP</sequence>
<evidence type="ECO:0000256" key="2">
    <source>
        <dbReference type="ARBA" id="ARBA00022737"/>
    </source>
</evidence>
<keyword evidence="1" id="KW-0433">Leucine-rich repeat</keyword>
<dbReference type="EMBL" id="UINC01036539">
    <property type="protein sequence ID" value="SVB30669.1"/>
    <property type="molecule type" value="Genomic_DNA"/>
</dbReference>
<accession>A0A382CXT3</accession>
<proteinExistence type="predicted"/>
<keyword evidence="2" id="KW-0677">Repeat</keyword>
<evidence type="ECO:0008006" key="4">
    <source>
        <dbReference type="Google" id="ProtNLM"/>
    </source>
</evidence>
<feature type="non-terminal residue" evidence="3">
    <location>
        <position position="1"/>
    </location>
</feature>
<protein>
    <recommendedName>
        <fullName evidence="4">L domain-like protein</fullName>
    </recommendedName>
</protein>
<evidence type="ECO:0000313" key="3">
    <source>
        <dbReference type="EMBL" id="SVB30669.1"/>
    </source>
</evidence>
<dbReference type="InterPro" id="IPR001611">
    <property type="entry name" value="Leu-rich_rpt"/>
</dbReference>
<dbReference type="InterPro" id="IPR050216">
    <property type="entry name" value="LRR_domain-containing"/>
</dbReference>
<dbReference type="Pfam" id="PF00560">
    <property type="entry name" value="LRR_1"/>
    <property type="match status" value="2"/>
</dbReference>
<dbReference type="PROSITE" id="PS51450">
    <property type="entry name" value="LRR"/>
    <property type="match status" value="3"/>
</dbReference>
<dbReference type="AlphaFoldDB" id="A0A382CXT3"/>
<dbReference type="SMART" id="SM00364">
    <property type="entry name" value="LRR_BAC"/>
    <property type="match status" value="4"/>
</dbReference>
<gene>
    <name evidence="3" type="ORF">METZ01_LOCUS183523</name>
</gene>
<dbReference type="SMART" id="SM00369">
    <property type="entry name" value="LRR_TYP"/>
    <property type="match status" value="4"/>
</dbReference>
<dbReference type="Gene3D" id="3.80.10.10">
    <property type="entry name" value="Ribonuclease Inhibitor"/>
    <property type="match status" value="2"/>
</dbReference>
<name>A0A382CXT3_9ZZZZ</name>
<dbReference type="PANTHER" id="PTHR48051:SF54">
    <property type="entry name" value="LEUCINE-RICH REPEAT-CONTAINING PROTEIN"/>
    <property type="match status" value="1"/>
</dbReference>
<dbReference type="GO" id="GO:0005737">
    <property type="term" value="C:cytoplasm"/>
    <property type="evidence" value="ECO:0007669"/>
    <property type="project" value="TreeGrafter"/>
</dbReference>